<evidence type="ECO:0000256" key="11">
    <source>
        <dbReference type="ARBA" id="ARBA00031706"/>
    </source>
</evidence>
<evidence type="ECO:0000256" key="12">
    <source>
        <dbReference type="PROSITE-ProRule" id="PRU00469"/>
    </source>
</evidence>
<dbReference type="GO" id="GO:0070897">
    <property type="term" value="P:transcription preinitiation complex assembly"/>
    <property type="evidence" value="ECO:0007669"/>
    <property type="project" value="InterPro"/>
</dbReference>
<organism evidence="14 15">
    <name type="scientific">Candidula unifasciata</name>
    <dbReference type="NCBI Taxonomy" id="100452"/>
    <lineage>
        <taxon>Eukaryota</taxon>
        <taxon>Metazoa</taxon>
        <taxon>Spiralia</taxon>
        <taxon>Lophotrochozoa</taxon>
        <taxon>Mollusca</taxon>
        <taxon>Gastropoda</taxon>
        <taxon>Heterobranchia</taxon>
        <taxon>Euthyneura</taxon>
        <taxon>Panpulmonata</taxon>
        <taxon>Eupulmonata</taxon>
        <taxon>Stylommatophora</taxon>
        <taxon>Helicina</taxon>
        <taxon>Helicoidea</taxon>
        <taxon>Geomitridae</taxon>
        <taxon>Candidula</taxon>
    </lineage>
</organism>
<keyword evidence="10" id="KW-0539">Nucleus</keyword>
<dbReference type="Gene3D" id="1.10.472.10">
    <property type="entry name" value="Cyclin-like"/>
    <property type="match status" value="2"/>
</dbReference>
<dbReference type="Gene3D" id="2.20.25.10">
    <property type="match status" value="1"/>
</dbReference>
<evidence type="ECO:0000256" key="1">
    <source>
        <dbReference type="ARBA" id="ARBA00004123"/>
    </source>
</evidence>
<dbReference type="GO" id="GO:0016251">
    <property type="term" value="F:RNA polymerase II general transcription initiation factor activity"/>
    <property type="evidence" value="ECO:0007669"/>
    <property type="project" value="TreeGrafter"/>
</dbReference>
<keyword evidence="15" id="KW-1185">Reference proteome</keyword>
<dbReference type="GO" id="GO:0008270">
    <property type="term" value="F:zinc ion binding"/>
    <property type="evidence" value="ECO:0007669"/>
    <property type="project" value="UniProtKB-KW"/>
</dbReference>
<dbReference type="Pfam" id="PF00382">
    <property type="entry name" value="TFIIB"/>
    <property type="match status" value="2"/>
</dbReference>
<dbReference type="OrthoDB" id="25790at2759"/>
<keyword evidence="5" id="KW-0677">Repeat</keyword>
<dbReference type="InterPro" id="IPR013763">
    <property type="entry name" value="Cyclin-like_dom"/>
</dbReference>
<evidence type="ECO:0000256" key="6">
    <source>
        <dbReference type="ARBA" id="ARBA00022771"/>
    </source>
</evidence>
<keyword evidence="4" id="KW-0479">Metal-binding</keyword>
<keyword evidence="7" id="KW-0862">Zinc</keyword>
<keyword evidence="9" id="KW-0804">Transcription</keyword>
<dbReference type="InterPro" id="IPR000812">
    <property type="entry name" value="TFIIB"/>
</dbReference>
<feature type="domain" description="TFIIB-type" evidence="13">
    <location>
        <begin position="2"/>
        <end position="34"/>
    </location>
</feature>
<dbReference type="InterPro" id="IPR013137">
    <property type="entry name" value="Znf_TFIIB"/>
</dbReference>
<proteinExistence type="inferred from homology"/>
<dbReference type="SUPFAM" id="SSF47954">
    <property type="entry name" value="Cyclin-like"/>
    <property type="match status" value="2"/>
</dbReference>
<dbReference type="CDD" id="cd20552">
    <property type="entry name" value="CYCLIN_TFIIB_rpt2"/>
    <property type="match status" value="1"/>
</dbReference>
<evidence type="ECO:0000256" key="2">
    <source>
        <dbReference type="ARBA" id="ARBA00010857"/>
    </source>
</evidence>
<comment type="caution">
    <text evidence="14">The sequence shown here is derived from an EMBL/GenBank/DDBJ whole genome shotgun (WGS) entry which is preliminary data.</text>
</comment>
<comment type="subcellular location">
    <subcellularLocation>
        <location evidence="1">Nucleus</location>
    </subcellularLocation>
</comment>
<evidence type="ECO:0000256" key="3">
    <source>
        <dbReference type="ARBA" id="ARBA00013932"/>
    </source>
</evidence>
<reference evidence="14" key="1">
    <citation type="submission" date="2021-04" db="EMBL/GenBank/DDBJ databases">
        <authorList>
            <consortium name="Molecular Ecology Group"/>
        </authorList>
    </citation>
    <scope>NUCLEOTIDE SEQUENCE</scope>
</reference>
<dbReference type="PROSITE" id="PS00782">
    <property type="entry name" value="TFIIB"/>
    <property type="match status" value="2"/>
</dbReference>
<dbReference type="AlphaFoldDB" id="A0A8S3YZ85"/>
<evidence type="ECO:0000256" key="4">
    <source>
        <dbReference type="ARBA" id="ARBA00022723"/>
    </source>
</evidence>
<dbReference type="SUPFAM" id="SSF57783">
    <property type="entry name" value="Zinc beta-ribbon"/>
    <property type="match status" value="1"/>
</dbReference>
<evidence type="ECO:0000256" key="9">
    <source>
        <dbReference type="ARBA" id="ARBA00023163"/>
    </source>
</evidence>
<evidence type="ECO:0000256" key="10">
    <source>
        <dbReference type="ARBA" id="ARBA00023242"/>
    </source>
</evidence>
<dbReference type="PANTHER" id="PTHR11618:SF13">
    <property type="entry name" value="TRANSCRIPTION INITIATION FACTOR IIB"/>
    <property type="match status" value="1"/>
</dbReference>
<evidence type="ECO:0000256" key="5">
    <source>
        <dbReference type="ARBA" id="ARBA00022737"/>
    </source>
</evidence>
<dbReference type="InterPro" id="IPR036915">
    <property type="entry name" value="Cyclin-like_sf"/>
</dbReference>
<evidence type="ECO:0000256" key="8">
    <source>
        <dbReference type="ARBA" id="ARBA00023015"/>
    </source>
</evidence>
<dbReference type="SMART" id="SM00385">
    <property type="entry name" value="CYCLIN"/>
    <property type="match status" value="2"/>
</dbReference>
<accession>A0A8S3YZ85</accession>
<keyword evidence="6 12" id="KW-0863">Zinc-finger</keyword>
<evidence type="ECO:0000256" key="7">
    <source>
        <dbReference type="ARBA" id="ARBA00022833"/>
    </source>
</evidence>
<dbReference type="InterPro" id="IPR023486">
    <property type="entry name" value="TFIIB_CS"/>
</dbReference>
<dbReference type="FunFam" id="1.10.472.10:FF:000019">
    <property type="entry name" value="transcription initiation factor IIB"/>
    <property type="match status" value="1"/>
</dbReference>
<dbReference type="GO" id="GO:0017025">
    <property type="term" value="F:TBP-class protein binding"/>
    <property type="evidence" value="ECO:0007669"/>
    <property type="project" value="InterPro"/>
</dbReference>
<comment type="similarity">
    <text evidence="2">Belongs to the TFIIB family.</text>
</comment>
<sequence>MNALMSCREHPDAILIEDYHAGDMICPVCGLVVGDRVIDVGSEWRTFSNEKDAKDNSRVGAAENPLFDGGDMSTMIATGTASEAMKDEFGKALYKNRRAVSSSDRALITAYREIAQMADRLNLPKMLVDRASTLFKQVHDSKALKGRSNDAIVSACMYIACRQDGVPRTFKEICAVSKVSKKEIGRVFKLILKNLETNVNLITTGDFMSRFCSNLGLSPAIQKAATHIARKAVEMDLVPGRSPISVAAAAIYMASQASDDKKTAKEIGDIAGVAEVTIRQSYKSMLPKALELFPQDFKFSTSVENLPTN</sequence>
<dbReference type="GO" id="GO:0097550">
    <property type="term" value="C:transcription preinitiation complex"/>
    <property type="evidence" value="ECO:0007669"/>
    <property type="project" value="TreeGrafter"/>
</dbReference>
<dbReference type="PANTHER" id="PTHR11618">
    <property type="entry name" value="TRANSCRIPTION INITIATION FACTOR IIB-RELATED"/>
    <property type="match status" value="1"/>
</dbReference>
<dbReference type="GO" id="GO:0006367">
    <property type="term" value="P:transcription initiation at RNA polymerase II promoter"/>
    <property type="evidence" value="ECO:0007669"/>
    <property type="project" value="TreeGrafter"/>
</dbReference>
<dbReference type="CDD" id="cd20551">
    <property type="entry name" value="CYCLIN_TFIIB_rpt1"/>
    <property type="match status" value="1"/>
</dbReference>
<dbReference type="GO" id="GO:0005634">
    <property type="term" value="C:nucleus"/>
    <property type="evidence" value="ECO:0007669"/>
    <property type="project" value="UniProtKB-SubCell"/>
</dbReference>
<evidence type="ECO:0000313" key="15">
    <source>
        <dbReference type="Proteomes" id="UP000678393"/>
    </source>
</evidence>
<dbReference type="Proteomes" id="UP000678393">
    <property type="component" value="Unassembled WGS sequence"/>
</dbReference>
<dbReference type="Pfam" id="PF08271">
    <property type="entry name" value="Zn_Ribbon_TF"/>
    <property type="match status" value="1"/>
</dbReference>
<dbReference type="FunFam" id="1.10.472.10:FF:000008">
    <property type="entry name" value="Transcription initiation factor IIB"/>
    <property type="match status" value="1"/>
</dbReference>
<name>A0A8S3YZ85_9EUPU</name>
<dbReference type="InterPro" id="IPR013150">
    <property type="entry name" value="TFIIB_cyclin"/>
</dbReference>
<gene>
    <name evidence="14" type="ORF">CUNI_LOCUS5184</name>
</gene>
<dbReference type="EMBL" id="CAJHNH020000746">
    <property type="protein sequence ID" value="CAG5119626.1"/>
    <property type="molecule type" value="Genomic_DNA"/>
</dbReference>
<dbReference type="PRINTS" id="PR00685">
    <property type="entry name" value="TIFACTORIIB"/>
</dbReference>
<keyword evidence="8" id="KW-0805">Transcription regulation</keyword>
<protein>
    <recommendedName>
        <fullName evidence="3">Transcription initiation factor IIB</fullName>
    </recommendedName>
    <alternativeName>
        <fullName evidence="11">General transcription factor TFIIB</fullName>
    </alternativeName>
</protein>
<dbReference type="PROSITE" id="PS51134">
    <property type="entry name" value="ZF_TFIIB"/>
    <property type="match status" value="1"/>
</dbReference>
<evidence type="ECO:0000259" key="13">
    <source>
        <dbReference type="PROSITE" id="PS51134"/>
    </source>
</evidence>
<evidence type="ECO:0000313" key="14">
    <source>
        <dbReference type="EMBL" id="CAG5119626.1"/>
    </source>
</evidence>